<dbReference type="OrthoDB" id="7467908at2759"/>
<accession>A0A8S4QKR1</accession>
<dbReference type="Proteomes" id="UP000838756">
    <property type="component" value="Unassembled WGS sequence"/>
</dbReference>
<sequence length="181" mass="20167">MILKKEVAESRARLHAHSEIERTLRAQLEAARAEIERAKSRNSSADASRDRCNMCDAACDPVYCAAEEYELQLNTKEELSSDASELAAEDTIMILKKEVAESRARLHAHSEIERTLRAQLEAARAEIERAKSRNSSADASRDRCNMCDAACDPVYCAAEEYELQLNTKEELSSDASELAAE</sequence>
<gene>
    <name evidence="2" type="primary">jg26609</name>
    <name evidence="2" type="ORF">PAEG_LOCUS3968</name>
</gene>
<feature type="coiled-coil region" evidence="1">
    <location>
        <begin position="21"/>
        <end position="48"/>
    </location>
</feature>
<dbReference type="AlphaFoldDB" id="A0A8S4QKR1"/>
<name>A0A8S4QKR1_9NEOP</name>
<organism evidence="2 3">
    <name type="scientific">Pararge aegeria aegeria</name>
    <dbReference type="NCBI Taxonomy" id="348720"/>
    <lineage>
        <taxon>Eukaryota</taxon>
        <taxon>Metazoa</taxon>
        <taxon>Ecdysozoa</taxon>
        <taxon>Arthropoda</taxon>
        <taxon>Hexapoda</taxon>
        <taxon>Insecta</taxon>
        <taxon>Pterygota</taxon>
        <taxon>Neoptera</taxon>
        <taxon>Endopterygota</taxon>
        <taxon>Lepidoptera</taxon>
        <taxon>Glossata</taxon>
        <taxon>Ditrysia</taxon>
        <taxon>Papilionoidea</taxon>
        <taxon>Nymphalidae</taxon>
        <taxon>Satyrinae</taxon>
        <taxon>Satyrini</taxon>
        <taxon>Parargina</taxon>
        <taxon>Pararge</taxon>
    </lineage>
</organism>
<protein>
    <submittedName>
        <fullName evidence="2">Jg26609 protein</fullName>
    </submittedName>
</protein>
<keyword evidence="3" id="KW-1185">Reference proteome</keyword>
<dbReference type="EMBL" id="CAKXAJ010013269">
    <property type="protein sequence ID" value="CAH2215884.1"/>
    <property type="molecule type" value="Genomic_DNA"/>
</dbReference>
<evidence type="ECO:0000256" key="1">
    <source>
        <dbReference type="SAM" id="Coils"/>
    </source>
</evidence>
<reference evidence="2" key="1">
    <citation type="submission" date="2022-03" db="EMBL/GenBank/DDBJ databases">
        <authorList>
            <person name="Lindestad O."/>
        </authorList>
    </citation>
    <scope>NUCLEOTIDE SEQUENCE</scope>
</reference>
<feature type="coiled-coil region" evidence="1">
    <location>
        <begin position="113"/>
        <end position="140"/>
    </location>
</feature>
<keyword evidence="1" id="KW-0175">Coiled coil</keyword>
<comment type="caution">
    <text evidence="2">The sequence shown here is derived from an EMBL/GenBank/DDBJ whole genome shotgun (WGS) entry which is preliminary data.</text>
</comment>
<evidence type="ECO:0000313" key="3">
    <source>
        <dbReference type="Proteomes" id="UP000838756"/>
    </source>
</evidence>
<evidence type="ECO:0000313" key="2">
    <source>
        <dbReference type="EMBL" id="CAH2215884.1"/>
    </source>
</evidence>
<proteinExistence type="predicted"/>
<feature type="non-terminal residue" evidence="2">
    <location>
        <position position="1"/>
    </location>
</feature>